<keyword evidence="3" id="KW-0807">Transducer</keyword>
<feature type="region of interest" description="Disordered" evidence="5">
    <location>
        <begin position="569"/>
        <end position="593"/>
    </location>
</feature>
<feature type="coiled-coil region" evidence="4">
    <location>
        <begin position="49"/>
        <end position="76"/>
    </location>
</feature>
<evidence type="ECO:0000259" key="7">
    <source>
        <dbReference type="PROSITE" id="PS50885"/>
    </source>
</evidence>
<dbReference type="RefSeq" id="WP_256763925.1">
    <property type="nucleotide sequence ID" value="NZ_JANIGO010000002.1"/>
</dbReference>
<gene>
    <name evidence="8" type="ORF">NQT62_06890</name>
</gene>
<dbReference type="InterPro" id="IPR041395">
    <property type="entry name" value="McpB_HAMP_3rd"/>
</dbReference>
<feature type="domain" description="Methyl-accepting transducer" evidence="6">
    <location>
        <begin position="324"/>
        <end position="539"/>
    </location>
</feature>
<evidence type="ECO:0000256" key="2">
    <source>
        <dbReference type="ARBA" id="ARBA00029447"/>
    </source>
</evidence>
<keyword evidence="9" id="KW-1185">Reference proteome</keyword>
<dbReference type="PROSITE" id="PS50885">
    <property type="entry name" value="HAMP"/>
    <property type="match status" value="1"/>
</dbReference>
<feature type="coiled-coil region" evidence="4">
    <location>
        <begin position="510"/>
        <end position="537"/>
    </location>
</feature>
<protein>
    <submittedName>
        <fullName evidence="8">Methyl-accepting chemotaxis protein</fullName>
    </submittedName>
</protein>
<proteinExistence type="inferred from homology"/>
<keyword evidence="1" id="KW-0145">Chemotaxis</keyword>
<evidence type="ECO:0000313" key="9">
    <source>
        <dbReference type="Proteomes" id="UP001204142"/>
    </source>
</evidence>
<feature type="compositionally biased region" description="Low complexity" evidence="5">
    <location>
        <begin position="569"/>
        <end position="578"/>
    </location>
</feature>
<dbReference type="InterPro" id="IPR004089">
    <property type="entry name" value="MCPsignal_dom"/>
</dbReference>
<dbReference type="PRINTS" id="PR00260">
    <property type="entry name" value="CHEMTRNSDUCR"/>
</dbReference>
<dbReference type="PANTHER" id="PTHR43531">
    <property type="entry name" value="PROTEIN ICFG"/>
    <property type="match status" value="1"/>
</dbReference>
<evidence type="ECO:0000256" key="5">
    <source>
        <dbReference type="SAM" id="MobiDB-lite"/>
    </source>
</evidence>
<dbReference type="Proteomes" id="UP001204142">
    <property type="component" value="Unassembled WGS sequence"/>
</dbReference>
<evidence type="ECO:0000256" key="1">
    <source>
        <dbReference type="ARBA" id="ARBA00022500"/>
    </source>
</evidence>
<dbReference type="PROSITE" id="PS50111">
    <property type="entry name" value="CHEMOTAXIS_TRANSDUC_2"/>
    <property type="match status" value="1"/>
</dbReference>
<name>A0ABT1WF68_9BURK</name>
<evidence type="ECO:0000256" key="3">
    <source>
        <dbReference type="PROSITE-ProRule" id="PRU00284"/>
    </source>
</evidence>
<feature type="domain" description="HAMP" evidence="7">
    <location>
        <begin position="273"/>
        <end position="319"/>
    </location>
</feature>
<evidence type="ECO:0000259" key="6">
    <source>
        <dbReference type="PROSITE" id="PS50111"/>
    </source>
</evidence>
<dbReference type="Pfam" id="PF00015">
    <property type="entry name" value="MCPsignal"/>
    <property type="match status" value="1"/>
</dbReference>
<dbReference type="SMART" id="SM00283">
    <property type="entry name" value="MA"/>
    <property type="match status" value="1"/>
</dbReference>
<keyword evidence="4" id="KW-0175">Coiled coil</keyword>
<dbReference type="InterPro" id="IPR003660">
    <property type="entry name" value="HAMP_dom"/>
</dbReference>
<dbReference type="Gene3D" id="1.20.120.1530">
    <property type="match status" value="2"/>
</dbReference>
<evidence type="ECO:0000256" key="4">
    <source>
        <dbReference type="SAM" id="Coils"/>
    </source>
</evidence>
<dbReference type="PANTHER" id="PTHR43531:SF11">
    <property type="entry name" value="METHYL-ACCEPTING CHEMOTAXIS PROTEIN 3"/>
    <property type="match status" value="1"/>
</dbReference>
<evidence type="ECO:0000313" key="8">
    <source>
        <dbReference type="EMBL" id="MCQ8896163.1"/>
    </source>
</evidence>
<dbReference type="InterPro" id="IPR051310">
    <property type="entry name" value="MCP_chemotaxis"/>
</dbReference>
<dbReference type="InterPro" id="IPR004090">
    <property type="entry name" value="Chemotax_Me-accpt_rcpt"/>
</dbReference>
<organism evidence="8 9">
    <name type="scientific">Limnobacter humi</name>
    <dbReference type="NCBI Taxonomy" id="1778671"/>
    <lineage>
        <taxon>Bacteria</taxon>
        <taxon>Pseudomonadati</taxon>
        <taxon>Pseudomonadota</taxon>
        <taxon>Betaproteobacteria</taxon>
        <taxon>Burkholderiales</taxon>
        <taxon>Burkholderiaceae</taxon>
        <taxon>Limnobacter</taxon>
    </lineage>
</organism>
<dbReference type="Gene3D" id="1.10.287.950">
    <property type="entry name" value="Methyl-accepting chemotaxis protein"/>
    <property type="match status" value="1"/>
</dbReference>
<comment type="caution">
    <text evidence="8">The sequence shown here is derived from an EMBL/GenBank/DDBJ whole genome shotgun (WGS) entry which is preliminary data.</text>
</comment>
<sequence length="593" mass="64424">MSGLAWFGSKSIEQLQGQLQVLGDSPSPQRLLSGLFDVNALPASAHALATQLNVLVGKLQRRVEALEAEKTEQSATLDRFVQAQAEMARYHNEQGLISKNIDEAAFQGVFKTMANNVNTMVQAHINVKMRMVDLITQYSNNNFSQSMETLPGEKKKVSDAVQEAKRIMETNHNELEKFVKAQTEMSVQHNEFGIISHKINESQFTGHFRDMAKGVNDMVQAHINVKMRMVELITEYANSNFSQDMETLKGEKRKVSDAVQTAKQIMEQSHESLKKVTEVFEAIAKGDITQKVEGQYTGLLANVQKNVNTTVDRLAEVISDVRRNAHQLNHAVQEITKTSTSLSSSASAQAASVEEVTASIEEIAGSIRQNSDNSRVTDQIAGKAATEAKEGGRAVQETMQAMREIANKISIVDDIAYQTNLLALNAAIEAARAGDHGKGFAVVATEVRKLAERSQLAAQEIGSLAESSVRMAEKAGTLLDEMVPAINRTSDLVQEITAASSEQSNGVSQINEAMGNLNQQTQHNAAASEELAATAEEMNAQARALLDMMAFFTVGQERAIADFVTGGSSAGVKSGSSSRKVHASAGMDQFDDF</sequence>
<comment type="similarity">
    <text evidence="2">Belongs to the methyl-accepting chemotaxis (MCP) protein family.</text>
</comment>
<dbReference type="EMBL" id="JANIGO010000002">
    <property type="protein sequence ID" value="MCQ8896163.1"/>
    <property type="molecule type" value="Genomic_DNA"/>
</dbReference>
<dbReference type="SUPFAM" id="SSF58104">
    <property type="entry name" value="Methyl-accepting chemotaxis protein (MCP) signaling domain"/>
    <property type="match status" value="1"/>
</dbReference>
<accession>A0ABT1WF68</accession>
<reference evidence="8 9" key="1">
    <citation type="submission" date="2022-07" db="EMBL/GenBank/DDBJ databases">
        <authorList>
            <person name="Xamxidin M."/>
            <person name="Wu M."/>
        </authorList>
    </citation>
    <scope>NUCLEOTIDE SEQUENCE [LARGE SCALE GENOMIC DNA]</scope>
    <source>
        <strain evidence="8 9">NBRC 111650</strain>
    </source>
</reference>
<dbReference type="Pfam" id="PF18575">
    <property type="entry name" value="HAMP_N3"/>
    <property type="match status" value="2"/>
</dbReference>